<dbReference type="PROSITE" id="PS50850">
    <property type="entry name" value="MFS"/>
    <property type="match status" value="1"/>
</dbReference>
<dbReference type="InterPro" id="IPR020846">
    <property type="entry name" value="MFS_dom"/>
</dbReference>
<keyword evidence="2 6" id="KW-0812">Transmembrane</keyword>
<dbReference type="InterPro" id="IPR011701">
    <property type="entry name" value="MFS"/>
</dbReference>
<gene>
    <name evidence="8" type="ORF">TM51_11908</name>
</gene>
<name>A0A9P2TA71_THEFU</name>
<dbReference type="Proteomes" id="UP000014184">
    <property type="component" value="Unassembled WGS sequence"/>
</dbReference>
<dbReference type="AlphaFoldDB" id="A0A9P2TA71"/>
<keyword evidence="3 6" id="KW-1133">Transmembrane helix</keyword>
<dbReference type="PANTHER" id="PTHR42718">
    <property type="entry name" value="MAJOR FACILITATOR SUPERFAMILY MULTIDRUG TRANSPORTER MFSC"/>
    <property type="match status" value="1"/>
</dbReference>
<keyword evidence="4 6" id="KW-0472">Membrane</keyword>
<dbReference type="GO" id="GO:0022857">
    <property type="term" value="F:transmembrane transporter activity"/>
    <property type="evidence" value="ECO:0007669"/>
    <property type="project" value="InterPro"/>
</dbReference>
<feature type="transmembrane region" description="Helical" evidence="6">
    <location>
        <begin position="338"/>
        <end position="356"/>
    </location>
</feature>
<dbReference type="PANTHER" id="PTHR42718:SF35">
    <property type="entry name" value="BLL0718 PROTEIN"/>
    <property type="match status" value="1"/>
</dbReference>
<dbReference type="Pfam" id="PF07690">
    <property type="entry name" value="MFS_1"/>
    <property type="match status" value="1"/>
</dbReference>
<dbReference type="RefSeq" id="WP_011292743.1">
    <property type="nucleotide sequence ID" value="NZ_AOSG01000066.1"/>
</dbReference>
<feature type="transmembrane region" description="Helical" evidence="6">
    <location>
        <begin position="51"/>
        <end position="69"/>
    </location>
</feature>
<dbReference type="InterPro" id="IPR036259">
    <property type="entry name" value="MFS_trans_sf"/>
</dbReference>
<feature type="transmembrane region" description="Helical" evidence="6">
    <location>
        <begin position="434"/>
        <end position="458"/>
    </location>
</feature>
<accession>A0A9P2TA71</accession>
<protein>
    <submittedName>
        <fullName evidence="8">Membrane transport protein</fullName>
    </submittedName>
</protein>
<comment type="subcellular location">
    <subcellularLocation>
        <location evidence="1">Cell membrane</location>
        <topology evidence="1">Multi-pass membrane protein</topology>
    </subcellularLocation>
</comment>
<feature type="transmembrane region" description="Helical" evidence="6">
    <location>
        <begin position="105"/>
        <end position="126"/>
    </location>
</feature>
<evidence type="ECO:0000256" key="5">
    <source>
        <dbReference type="SAM" id="MobiDB-lite"/>
    </source>
</evidence>
<evidence type="ECO:0000256" key="4">
    <source>
        <dbReference type="ARBA" id="ARBA00023136"/>
    </source>
</evidence>
<feature type="transmembrane region" description="Helical" evidence="6">
    <location>
        <begin position="168"/>
        <end position="189"/>
    </location>
</feature>
<dbReference type="Gene3D" id="1.20.1250.20">
    <property type="entry name" value="MFS general substrate transporter like domains"/>
    <property type="match status" value="2"/>
</dbReference>
<evidence type="ECO:0000259" key="7">
    <source>
        <dbReference type="PROSITE" id="PS50850"/>
    </source>
</evidence>
<feature type="transmembrane region" description="Helical" evidence="6">
    <location>
        <begin position="268"/>
        <end position="292"/>
    </location>
</feature>
<evidence type="ECO:0000313" key="8">
    <source>
        <dbReference type="EMBL" id="EOR70600.1"/>
    </source>
</evidence>
<feature type="transmembrane region" description="Helical" evidence="6">
    <location>
        <begin position="408"/>
        <end position="428"/>
    </location>
</feature>
<reference evidence="8 9" key="1">
    <citation type="journal article" date="2013" name="Genome Announc.">
        <title>Draft Genome Sequence of the Lignocellulose Decomposer Thermobifida fusca Strain TM51.</title>
        <authorList>
            <person name="Toth A."/>
            <person name="Barna T."/>
            <person name="Nagy I."/>
            <person name="Horvath B."/>
            <person name="Nagy I."/>
            <person name="Tancsics A."/>
            <person name="Kriszt B."/>
            <person name="Baka E."/>
            <person name="Fekete C."/>
            <person name="Kukolya J."/>
        </authorList>
    </citation>
    <scope>NUCLEOTIDE SEQUENCE [LARGE SCALE GENOMIC DNA]</scope>
    <source>
        <strain evidence="8 9">TM51</strain>
    </source>
</reference>
<evidence type="ECO:0000256" key="1">
    <source>
        <dbReference type="ARBA" id="ARBA00004651"/>
    </source>
</evidence>
<keyword evidence="9" id="KW-1185">Reference proteome</keyword>
<organism evidence="8 9">
    <name type="scientific">Thermobifida fusca TM51</name>
    <dbReference type="NCBI Taxonomy" id="1169414"/>
    <lineage>
        <taxon>Bacteria</taxon>
        <taxon>Bacillati</taxon>
        <taxon>Actinomycetota</taxon>
        <taxon>Actinomycetes</taxon>
        <taxon>Streptosporangiales</taxon>
        <taxon>Nocardiopsidaceae</taxon>
        <taxon>Thermobifida</taxon>
    </lineage>
</organism>
<dbReference type="InterPro" id="IPR001958">
    <property type="entry name" value="Tet-R_TetA/multi-R_MdtG-like"/>
</dbReference>
<feature type="region of interest" description="Disordered" evidence="5">
    <location>
        <begin position="464"/>
        <end position="483"/>
    </location>
</feature>
<evidence type="ECO:0000256" key="6">
    <source>
        <dbReference type="SAM" id="Phobius"/>
    </source>
</evidence>
<feature type="transmembrane region" description="Helical" evidence="6">
    <location>
        <begin position="312"/>
        <end position="331"/>
    </location>
</feature>
<feature type="transmembrane region" description="Helical" evidence="6">
    <location>
        <begin position="227"/>
        <end position="248"/>
    </location>
</feature>
<evidence type="ECO:0000313" key="9">
    <source>
        <dbReference type="Proteomes" id="UP000014184"/>
    </source>
</evidence>
<feature type="transmembrane region" description="Helical" evidence="6">
    <location>
        <begin position="81"/>
        <end position="99"/>
    </location>
</feature>
<evidence type="ECO:0000256" key="2">
    <source>
        <dbReference type="ARBA" id="ARBA00022692"/>
    </source>
</evidence>
<evidence type="ECO:0000256" key="3">
    <source>
        <dbReference type="ARBA" id="ARBA00022989"/>
    </source>
</evidence>
<dbReference type="SUPFAM" id="SSF103473">
    <property type="entry name" value="MFS general substrate transporter"/>
    <property type="match status" value="2"/>
</dbReference>
<feature type="domain" description="Major facilitator superfamily (MFS) profile" evidence="7">
    <location>
        <begin position="15"/>
        <end position="463"/>
    </location>
</feature>
<dbReference type="GO" id="GO:0005886">
    <property type="term" value="C:plasma membrane"/>
    <property type="evidence" value="ECO:0007669"/>
    <property type="project" value="UniProtKB-SubCell"/>
</dbReference>
<proteinExistence type="predicted"/>
<sequence length="483" mass="48980">MARSSRTTPASPWRITAPLVVSSFAYATAQNTIVPVIPQVQEATGSSASQVAWMITGFFVSSAGLTVLTGRLGDLFGRKRVLCAILAIFGGGAAIAALGNSLAPIIAGRVVMGVGGGVFPLAYAILSAHLPRDRAAFGMGLISSMFGVGGALGLPLGGLVAGHFGHKGLFWATAAVALLALATVAGAIPSDRGERTGTVDWLGAILLTLALGGPLTAVSRAEEWGWAAPWTLGLLALGAVAFAVFLVVERKVSHPLVDLDVMRRRNVWAANLVTLLATTGHGVMFFLVPQIVQLPKSSGVGLGVDVDHSGLFLLPGAVLLIFAGPLTGRLVARFGTRLPLALGVALGCAGLVILAAGSSQPVALLTGGAVLGLAGGVTYATLPMLIADSVPLTDLGSANGVNTIVRHVSMAVSAQLAAALVVSSIPASSPYPQWWAFTANYGAAAVLAALALIPIGLLRPRQTAAPDPVGEHDAAAPTTPQIR</sequence>
<comment type="caution">
    <text evidence="8">The sequence shown here is derived from an EMBL/GenBank/DDBJ whole genome shotgun (WGS) entry which is preliminary data.</text>
</comment>
<feature type="transmembrane region" description="Helical" evidence="6">
    <location>
        <begin position="201"/>
        <end position="221"/>
    </location>
</feature>
<feature type="transmembrane region" description="Helical" evidence="6">
    <location>
        <begin position="138"/>
        <end position="162"/>
    </location>
</feature>
<feature type="transmembrane region" description="Helical" evidence="6">
    <location>
        <begin position="362"/>
        <end position="387"/>
    </location>
</feature>
<dbReference type="EMBL" id="AOSG01000066">
    <property type="protein sequence ID" value="EOR70600.1"/>
    <property type="molecule type" value="Genomic_DNA"/>
</dbReference>
<dbReference type="PRINTS" id="PR01035">
    <property type="entry name" value="TCRTETA"/>
</dbReference>